<organism evidence="7 8">
    <name type="scientific">Clavibacter michiganensis</name>
    <dbReference type="NCBI Taxonomy" id="28447"/>
    <lineage>
        <taxon>Bacteria</taxon>
        <taxon>Bacillati</taxon>
        <taxon>Actinomycetota</taxon>
        <taxon>Actinomycetes</taxon>
        <taxon>Micrococcales</taxon>
        <taxon>Microbacteriaceae</taxon>
        <taxon>Clavibacter</taxon>
    </lineage>
</organism>
<dbReference type="AlphaFoldDB" id="A0A251YEC3"/>
<dbReference type="CDD" id="cd04185">
    <property type="entry name" value="GT_2_like_b"/>
    <property type="match status" value="1"/>
</dbReference>
<name>A0A251YEC3_9MICO</name>
<dbReference type="EMBL" id="MDJW01000002">
    <property type="protein sequence ID" value="OUE22503.1"/>
    <property type="molecule type" value="Genomic_DNA"/>
</dbReference>
<feature type="region of interest" description="Disordered" evidence="5">
    <location>
        <begin position="291"/>
        <end position="314"/>
    </location>
</feature>
<evidence type="ECO:0000256" key="4">
    <source>
        <dbReference type="ARBA" id="ARBA00022679"/>
    </source>
</evidence>
<evidence type="ECO:0000256" key="5">
    <source>
        <dbReference type="SAM" id="MobiDB-lite"/>
    </source>
</evidence>
<dbReference type="InterPro" id="IPR029044">
    <property type="entry name" value="Nucleotide-diphossugar_trans"/>
</dbReference>
<comment type="caution">
    <text evidence="7">The sequence shown here is derived from an EMBL/GenBank/DDBJ whole genome shotgun (WGS) entry which is preliminary data.</text>
</comment>
<evidence type="ECO:0000313" key="8">
    <source>
        <dbReference type="Proteomes" id="UP000194837"/>
    </source>
</evidence>
<dbReference type="GO" id="GO:0016757">
    <property type="term" value="F:glycosyltransferase activity"/>
    <property type="evidence" value="ECO:0007669"/>
    <property type="project" value="UniProtKB-KW"/>
</dbReference>
<protein>
    <submittedName>
        <fullName evidence="7">Undecaprenyl-phosphate mannosyltransferase</fullName>
    </submittedName>
</protein>
<reference evidence="7 8" key="1">
    <citation type="submission" date="2016-08" db="EMBL/GenBank/DDBJ databases">
        <title>Genome sequence of Clavibacter michiganensis spp strain CFBP7494.</title>
        <authorList>
            <person name="Thapa S.P."/>
            <person name="Coaker G."/>
            <person name="Jacques M.-A."/>
        </authorList>
    </citation>
    <scope>NUCLEOTIDE SEQUENCE [LARGE SCALE GENOMIC DNA]</scope>
    <source>
        <strain evidence="7">CFBP7494</strain>
    </source>
</reference>
<evidence type="ECO:0000256" key="2">
    <source>
        <dbReference type="ARBA" id="ARBA00006739"/>
    </source>
</evidence>
<dbReference type="Gene3D" id="3.90.550.10">
    <property type="entry name" value="Spore Coat Polysaccharide Biosynthesis Protein SpsA, Chain A"/>
    <property type="match status" value="1"/>
</dbReference>
<dbReference type="InterPro" id="IPR001173">
    <property type="entry name" value="Glyco_trans_2-like"/>
</dbReference>
<proteinExistence type="inferred from homology"/>
<sequence length="314" mass="35110">MTVAALVVSHDRVDLLRLCLERLSRQTRPLDDIIVVDNQSSDGTVEMVAAEFPDVILLHTQANLGGAGGFSAGLEHAIQRGYDYVWLMDDDAYPEPDALAPLVAAIDRPVAGDRPGFVACEVLSPDGIKDDPWKYPKPHRSITTSCPTPPGTVPVGFAVFVGVLINVHVARRTYLPVGDFFIWWDDTEYTSRLQRLAGGFYHPGSVIRHPIKPELDDLKGRLRHDLRNRIWIIRDDRLGSRTALAKARGQLWTRIWTQARDAESKLAYLRNLSLGLYEGLFTRPRVRMPVTPELPSPADSHDGSFQAARRTSTW</sequence>
<accession>A0A251YEC3</accession>
<comment type="pathway">
    <text evidence="1">Cell wall biogenesis; cell wall polysaccharide biosynthesis.</text>
</comment>
<keyword evidence="4 7" id="KW-0808">Transferase</keyword>
<evidence type="ECO:0000256" key="3">
    <source>
        <dbReference type="ARBA" id="ARBA00022676"/>
    </source>
</evidence>
<keyword evidence="3 7" id="KW-0328">Glycosyltransferase</keyword>
<evidence type="ECO:0000313" key="7">
    <source>
        <dbReference type="EMBL" id="OUE22503.1"/>
    </source>
</evidence>
<evidence type="ECO:0000259" key="6">
    <source>
        <dbReference type="Pfam" id="PF00535"/>
    </source>
</evidence>
<dbReference type="PANTHER" id="PTHR43179">
    <property type="entry name" value="RHAMNOSYLTRANSFERASE WBBL"/>
    <property type="match status" value="1"/>
</dbReference>
<dbReference type="SUPFAM" id="SSF53448">
    <property type="entry name" value="Nucleotide-diphospho-sugar transferases"/>
    <property type="match status" value="1"/>
</dbReference>
<dbReference type="Pfam" id="PF00535">
    <property type="entry name" value="Glycos_transf_2"/>
    <property type="match status" value="1"/>
</dbReference>
<evidence type="ECO:0000256" key="1">
    <source>
        <dbReference type="ARBA" id="ARBA00004776"/>
    </source>
</evidence>
<comment type="similarity">
    <text evidence="2">Belongs to the glycosyltransferase 2 family.</text>
</comment>
<dbReference type="RefSeq" id="WP_086519991.1">
    <property type="nucleotide sequence ID" value="NZ_MDJW01000002.1"/>
</dbReference>
<dbReference type="Proteomes" id="UP000194837">
    <property type="component" value="Unassembled WGS sequence"/>
</dbReference>
<feature type="domain" description="Glycosyltransferase 2-like" evidence="6">
    <location>
        <begin position="7"/>
        <end position="111"/>
    </location>
</feature>
<dbReference type="PANTHER" id="PTHR43179:SF12">
    <property type="entry name" value="GALACTOFURANOSYLTRANSFERASE GLFT2"/>
    <property type="match status" value="1"/>
</dbReference>
<gene>
    <name evidence="7" type="ORF">BFL34_00028</name>
</gene>